<dbReference type="PANTHER" id="PTHR23504:SF17">
    <property type="entry name" value="MAJOR FACILITATOR SUPERFAMILY (MFS) PROFILE DOMAIN-CONTAINING PROTEIN"/>
    <property type="match status" value="1"/>
</dbReference>
<proteinExistence type="predicted"/>
<feature type="transmembrane region" description="Helical" evidence="7">
    <location>
        <begin position="653"/>
        <end position="672"/>
    </location>
</feature>
<gene>
    <name evidence="8" type="ORF">V5O48_017223</name>
</gene>
<sequence length="814" mass="88401">MTITKKNIRISIPQTFDEPDDNEQNERRHSQQCSGTGIPVFRSFSISDIWNRDGGDEEGQRARIPSIVSFSGDVYYASPLPKLSMVVLSIAMLSEFLSAGVAGSFILFMVKGFGDFQEDSEVAFWTGILVSMFFLTQFLTSLLWASLAEKYSPRTVLGFCLLGSALSTASFGASQSLLVAMVARLAQGVFAGSIGVAKSSIGTITDSSNEGRAYAILGFCWGSGGILGAVVGGTFEHPADKWPAVFESNSLFSDSPYLLPCLIAASVMITGSFLSCFLDPDLGPSTGAGALKPEKVVVPLPGAEPENDDGRRSIGSIKHLTRKLSNVFRDPFIPESDERTGLLFSRNSAAVSPTAPTFQAPPQSYSAIRSGGGGYPLDRNLTMTMDSTRTRTSRRYSDAGRRPAQEATVSGIRRRSRSNYPNNRFSRVSYADIENGQNESIIPSSPVTKRRSLVDRVVMANENAFTAGIADFWVAAAISLEGADEDDDEEGEVVEIEGENSDARSISSRPSISNPRHSRVPSRPVYGRENSDLGNYRPSSPIITRARLMDFPRTDTMESNTNLRVEPALQPIIESRRVSNFYPPVSEPAEDVEPVIEEIIEEEESAPSMDIPVLVIMQYGLLALHSTTHDQVFMSYLVTPFEGGGLNLNAGHFAQLIALMSVFQIFYQFFLYPNVGPPRGPLSYLTLFRVGCLLFIPSYLSVILYRGAFASPDGSGNSALMFGLTVSTAIRYCGGTFGYTSISILLNYMTPPHAVGYANGVAQSVVSLARCIGPVVGGWLWSYSTQDDPSGFYFGFVCCAVFCGVAILHSFMIR</sequence>
<name>A0ABR3EPJ1_9AGAR</name>
<evidence type="ECO:0000256" key="6">
    <source>
        <dbReference type="SAM" id="MobiDB-lite"/>
    </source>
</evidence>
<feature type="region of interest" description="Disordered" evidence="6">
    <location>
        <begin position="14"/>
        <end position="38"/>
    </location>
</feature>
<protein>
    <recommendedName>
        <fullName evidence="10">Major facilitator superfamily MFS-1</fullName>
    </recommendedName>
</protein>
<dbReference type="InterPro" id="IPR036259">
    <property type="entry name" value="MFS_trans_sf"/>
</dbReference>
<feature type="transmembrane region" description="Helical" evidence="7">
    <location>
        <begin position="719"/>
        <end position="742"/>
    </location>
</feature>
<feature type="transmembrane region" description="Helical" evidence="7">
    <location>
        <begin position="86"/>
        <end position="110"/>
    </location>
</feature>
<comment type="subcellular location">
    <subcellularLocation>
        <location evidence="1">Membrane</location>
        <topology evidence="1">Multi-pass membrane protein</topology>
    </subcellularLocation>
</comment>
<dbReference type="InterPro" id="IPR001958">
    <property type="entry name" value="Tet-R_TetA/multi-R_MdtG-like"/>
</dbReference>
<keyword evidence="3 7" id="KW-0812">Transmembrane</keyword>
<dbReference type="Pfam" id="PF07690">
    <property type="entry name" value="MFS_1"/>
    <property type="match status" value="1"/>
</dbReference>
<feature type="compositionally biased region" description="Acidic residues" evidence="6">
    <location>
        <begin position="483"/>
        <end position="500"/>
    </location>
</feature>
<keyword evidence="4 7" id="KW-1133">Transmembrane helix</keyword>
<evidence type="ECO:0000256" key="4">
    <source>
        <dbReference type="ARBA" id="ARBA00022989"/>
    </source>
</evidence>
<reference evidence="8 9" key="1">
    <citation type="submission" date="2024-02" db="EMBL/GenBank/DDBJ databases">
        <title>A draft genome for the cacao thread blight pathogen Marasmius crinis-equi.</title>
        <authorList>
            <person name="Cohen S.P."/>
            <person name="Baruah I.K."/>
            <person name="Amoako-Attah I."/>
            <person name="Bukari Y."/>
            <person name="Meinhardt L.W."/>
            <person name="Bailey B.A."/>
        </authorList>
    </citation>
    <scope>NUCLEOTIDE SEQUENCE [LARGE SCALE GENOMIC DNA]</scope>
    <source>
        <strain evidence="8 9">GH-76</strain>
    </source>
</reference>
<keyword evidence="2" id="KW-0813">Transport</keyword>
<evidence type="ECO:0000313" key="8">
    <source>
        <dbReference type="EMBL" id="KAL0564812.1"/>
    </source>
</evidence>
<feature type="transmembrane region" description="Helical" evidence="7">
    <location>
        <begin position="213"/>
        <end position="235"/>
    </location>
</feature>
<dbReference type="InterPro" id="IPR011701">
    <property type="entry name" value="MFS"/>
</dbReference>
<feature type="region of interest" description="Disordered" evidence="6">
    <location>
        <begin position="483"/>
        <end position="539"/>
    </location>
</feature>
<comment type="caution">
    <text evidence="8">The sequence shown here is derived from an EMBL/GenBank/DDBJ whole genome shotgun (WGS) entry which is preliminary data.</text>
</comment>
<dbReference type="EMBL" id="JBAHYK010002569">
    <property type="protein sequence ID" value="KAL0564812.1"/>
    <property type="molecule type" value="Genomic_DNA"/>
</dbReference>
<feature type="transmembrane region" description="Helical" evidence="7">
    <location>
        <begin position="792"/>
        <end position="813"/>
    </location>
</feature>
<evidence type="ECO:0000256" key="3">
    <source>
        <dbReference type="ARBA" id="ARBA00022692"/>
    </source>
</evidence>
<dbReference type="PRINTS" id="PR01035">
    <property type="entry name" value="TCRTETA"/>
</dbReference>
<feature type="transmembrane region" description="Helical" evidence="7">
    <location>
        <begin position="156"/>
        <end position="173"/>
    </location>
</feature>
<feature type="transmembrane region" description="Helical" evidence="7">
    <location>
        <begin position="255"/>
        <end position="278"/>
    </location>
</feature>
<evidence type="ECO:0000256" key="1">
    <source>
        <dbReference type="ARBA" id="ARBA00004141"/>
    </source>
</evidence>
<keyword evidence="5 7" id="KW-0472">Membrane</keyword>
<evidence type="ECO:0000313" key="9">
    <source>
        <dbReference type="Proteomes" id="UP001465976"/>
    </source>
</evidence>
<dbReference type="PANTHER" id="PTHR23504">
    <property type="entry name" value="MAJOR FACILITATOR SUPERFAMILY DOMAIN-CONTAINING PROTEIN 10"/>
    <property type="match status" value="1"/>
</dbReference>
<evidence type="ECO:0000256" key="5">
    <source>
        <dbReference type="ARBA" id="ARBA00023136"/>
    </source>
</evidence>
<feature type="transmembrane region" description="Helical" evidence="7">
    <location>
        <begin position="122"/>
        <end position="144"/>
    </location>
</feature>
<dbReference type="SUPFAM" id="SSF103473">
    <property type="entry name" value="MFS general substrate transporter"/>
    <property type="match status" value="2"/>
</dbReference>
<feature type="region of interest" description="Disordered" evidence="6">
    <location>
        <begin position="388"/>
        <end position="407"/>
    </location>
</feature>
<organism evidence="8 9">
    <name type="scientific">Marasmius crinis-equi</name>
    <dbReference type="NCBI Taxonomy" id="585013"/>
    <lineage>
        <taxon>Eukaryota</taxon>
        <taxon>Fungi</taxon>
        <taxon>Dikarya</taxon>
        <taxon>Basidiomycota</taxon>
        <taxon>Agaricomycotina</taxon>
        <taxon>Agaricomycetes</taxon>
        <taxon>Agaricomycetidae</taxon>
        <taxon>Agaricales</taxon>
        <taxon>Marasmiineae</taxon>
        <taxon>Marasmiaceae</taxon>
        <taxon>Marasmius</taxon>
    </lineage>
</organism>
<evidence type="ECO:0008006" key="10">
    <source>
        <dbReference type="Google" id="ProtNLM"/>
    </source>
</evidence>
<accession>A0ABR3EPJ1</accession>
<feature type="transmembrane region" description="Helical" evidence="7">
    <location>
        <begin position="684"/>
        <end position="707"/>
    </location>
</feature>
<dbReference type="Gene3D" id="1.20.1250.20">
    <property type="entry name" value="MFS general substrate transporter like domains"/>
    <property type="match status" value="2"/>
</dbReference>
<feature type="compositionally biased region" description="Basic and acidic residues" evidence="6">
    <location>
        <begin position="395"/>
        <end position="404"/>
    </location>
</feature>
<evidence type="ECO:0000256" key="7">
    <source>
        <dbReference type="SAM" id="Phobius"/>
    </source>
</evidence>
<feature type="compositionally biased region" description="Low complexity" evidence="6">
    <location>
        <begin position="504"/>
        <end position="515"/>
    </location>
</feature>
<evidence type="ECO:0000256" key="2">
    <source>
        <dbReference type="ARBA" id="ARBA00022448"/>
    </source>
</evidence>
<dbReference type="Proteomes" id="UP001465976">
    <property type="component" value="Unassembled WGS sequence"/>
</dbReference>
<keyword evidence="9" id="KW-1185">Reference proteome</keyword>